<keyword evidence="2" id="KW-1133">Transmembrane helix</keyword>
<name>A9WDU1_CHLAA</name>
<proteinExistence type="predicted"/>
<dbReference type="PATRIC" id="fig|324602.8.peg.2152"/>
<evidence type="ECO:0000256" key="2">
    <source>
        <dbReference type="SAM" id="Phobius"/>
    </source>
</evidence>
<feature type="region of interest" description="Disordered" evidence="1">
    <location>
        <begin position="45"/>
        <end position="137"/>
    </location>
</feature>
<dbReference type="AlphaFoldDB" id="A9WDU1"/>
<evidence type="ECO:0000313" key="3">
    <source>
        <dbReference type="EMBL" id="ABY35100.1"/>
    </source>
</evidence>
<keyword evidence="2" id="KW-0472">Membrane</keyword>
<evidence type="ECO:0000313" key="4">
    <source>
        <dbReference type="Proteomes" id="UP000002008"/>
    </source>
</evidence>
<dbReference type="InParanoid" id="A9WDU1"/>
<feature type="compositionally biased region" description="Basic and acidic residues" evidence="1">
    <location>
        <begin position="63"/>
        <end position="75"/>
    </location>
</feature>
<keyword evidence="4" id="KW-1185">Reference proteome</keyword>
<feature type="transmembrane region" description="Helical" evidence="2">
    <location>
        <begin position="213"/>
        <end position="239"/>
    </location>
</feature>
<dbReference type="RefSeq" id="WP_012257754.1">
    <property type="nucleotide sequence ID" value="NC_010175.1"/>
</dbReference>
<dbReference type="KEGG" id="cau:Caur_1885"/>
<protein>
    <submittedName>
        <fullName evidence="3">Uncharacterized protein</fullName>
    </submittedName>
</protein>
<dbReference type="HOGENOM" id="CLU_661734_0_0_0"/>
<evidence type="ECO:0000256" key="1">
    <source>
        <dbReference type="SAM" id="MobiDB-lite"/>
    </source>
</evidence>
<dbReference type="eggNOG" id="COG1705">
    <property type="taxonomic scope" value="Bacteria"/>
</dbReference>
<organism evidence="3 4">
    <name type="scientific">Chloroflexus aurantiacus (strain ATCC 29366 / DSM 635 / J-10-fl)</name>
    <dbReference type="NCBI Taxonomy" id="324602"/>
    <lineage>
        <taxon>Bacteria</taxon>
        <taxon>Bacillati</taxon>
        <taxon>Chloroflexota</taxon>
        <taxon>Chloroflexia</taxon>
        <taxon>Chloroflexales</taxon>
        <taxon>Chloroflexineae</taxon>
        <taxon>Chloroflexaceae</taxon>
        <taxon>Chloroflexus</taxon>
    </lineage>
</organism>
<sequence length="422" mass="46120">MSTFSNRKRGPRRPGQPLFPIEDPEIVHAPTQPLADLTADLDAALADQSSVSHTPVEPQGLRIPDEVRAAYERARQSARSAPPLHPGYRRTPEPARNAQPTAGKELTPPVRSGGSMSRPSAPPHPRMNRPEPASLSTGRVVPISARHNLPAEHPSSEPKRAPVTTVVSQVPRFERQTTFVPVPAELTDELILPPPTYRRHEPLTIADWFNQPLVLLAIAVTSIVVVGLWFSLAVASPFLSFQYARVNDSSVAASIASAAITVPAPGDYRLRTAPSLSPAQIDRILQSYGSPATGTGEIWYRLGVEYNIDPAYALAFFIHESGAGTNPNWAGFKPDGSTTHNVGNIICAGYPTCYGRFRDYPNWEAGIADWYRLIDVEYIRGRGLQTVAEVIPIYAPSIENDVQGYINVVTRLVDQWRAGNIP</sequence>
<feature type="region of interest" description="Disordered" evidence="1">
    <location>
        <begin position="1"/>
        <end position="32"/>
    </location>
</feature>
<dbReference type="Proteomes" id="UP000002008">
    <property type="component" value="Chromosome"/>
</dbReference>
<keyword evidence="2" id="KW-0812">Transmembrane</keyword>
<dbReference type="EnsemblBacteria" id="ABY35100">
    <property type="protein sequence ID" value="ABY35100"/>
    <property type="gene ID" value="Caur_1885"/>
</dbReference>
<feature type="compositionally biased region" description="Basic residues" evidence="1">
    <location>
        <begin position="1"/>
        <end position="12"/>
    </location>
</feature>
<accession>A9WDU1</accession>
<dbReference type="EMBL" id="CP000909">
    <property type="protein sequence ID" value="ABY35100.1"/>
    <property type="molecule type" value="Genomic_DNA"/>
</dbReference>
<reference evidence="4" key="1">
    <citation type="journal article" date="2011" name="BMC Genomics">
        <title>Complete genome sequence of the filamentous anoxygenic phototrophic bacterium Chloroflexus aurantiacus.</title>
        <authorList>
            <person name="Tang K.H."/>
            <person name="Barry K."/>
            <person name="Chertkov O."/>
            <person name="Dalin E."/>
            <person name="Han C.S."/>
            <person name="Hauser L.J."/>
            <person name="Honchak B.M."/>
            <person name="Karbach L.E."/>
            <person name="Land M.L."/>
            <person name="Lapidus A."/>
            <person name="Larimer F.W."/>
            <person name="Mikhailova N."/>
            <person name="Pitluck S."/>
            <person name="Pierson B.K."/>
            <person name="Blankenship R.E."/>
        </authorList>
    </citation>
    <scope>NUCLEOTIDE SEQUENCE [LARGE SCALE GENOMIC DNA]</scope>
    <source>
        <strain evidence="4">ATCC 29366 / DSM 635 / J-10-fl</strain>
    </source>
</reference>
<gene>
    <name evidence="3" type="ordered locus">Caur_1885</name>
</gene>
<dbReference type="STRING" id="324602.Caur_1885"/>